<protein>
    <submittedName>
        <fullName evidence="1">Uncharacterized protein</fullName>
    </submittedName>
</protein>
<dbReference type="EMBL" id="MT144287">
    <property type="protein sequence ID" value="QJA51774.1"/>
    <property type="molecule type" value="Genomic_DNA"/>
</dbReference>
<dbReference type="AlphaFoldDB" id="A0A6H1ZW24"/>
<sequence length="56" mass="6351">MAKKRSGSLEFEAIKNKYIDDEDGEATIIFRVSMKHKLGAFATPVKKRLLLTIKVL</sequence>
<dbReference type="EMBL" id="MT142527">
    <property type="protein sequence ID" value="QJA84298.1"/>
    <property type="molecule type" value="Genomic_DNA"/>
</dbReference>
<evidence type="ECO:0000313" key="3">
    <source>
        <dbReference type="EMBL" id="QJA84298.1"/>
    </source>
</evidence>
<evidence type="ECO:0000313" key="4">
    <source>
        <dbReference type="EMBL" id="QJH98152.1"/>
    </source>
</evidence>
<name>A0A6H1ZW24_9ZZZZ</name>
<organism evidence="1">
    <name type="scientific">viral metagenome</name>
    <dbReference type="NCBI Taxonomy" id="1070528"/>
    <lineage>
        <taxon>unclassified sequences</taxon>
        <taxon>metagenomes</taxon>
        <taxon>organismal metagenomes</taxon>
    </lineage>
</organism>
<evidence type="ECO:0000313" key="2">
    <source>
        <dbReference type="EMBL" id="QJA63211.1"/>
    </source>
</evidence>
<evidence type="ECO:0000313" key="1">
    <source>
        <dbReference type="EMBL" id="QJA51774.1"/>
    </source>
</evidence>
<dbReference type="EMBL" id="MT144719">
    <property type="protein sequence ID" value="QJH98152.1"/>
    <property type="molecule type" value="Genomic_DNA"/>
</dbReference>
<accession>A0A6H1ZW24</accession>
<proteinExistence type="predicted"/>
<gene>
    <name evidence="3" type="ORF">MM415A00210_0023</name>
    <name evidence="2" type="ORF">MM415B00644_0036</name>
    <name evidence="1" type="ORF">TM448A02292_0018</name>
    <name evidence="4" type="ORF">TM448B01220_0009</name>
</gene>
<reference evidence="1" key="1">
    <citation type="submission" date="2020-03" db="EMBL/GenBank/DDBJ databases">
        <title>The deep terrestrial virosphere.</title>
        <authorList>
            <person name="Holmfeldt K."/>
            <person name="Nilsson E."/>
            <person name="Simone D."/>
            <person name="Lopez-Fernandez M."/>
            <person name="Wu X."/>
            <person name="de Brujin I."/>
            <person name="Lundin D."/>
            <person name="Andersson A."/>
            <person name="Bertilsson S."/>
            <person name="Dopson M."/>
        </authorList>
    </citation>
    <scope>NUCLEOTIDE SEQUENCE</scope>
    <source>
        <strain evidence="3">MM415A00210</strain>
        <strain evidence="2">MM415B00644</strain>
        <strain evidence="1">TM448A02292</strain>
        <strain evidence="4">TM448B01220</strain>
    </source>
</reference>
<dbReference type="EMBL" id="MT141492">
    <property type="protein sequence ID" value="QJA63211.1"/>
    <property type="molecule type" value="Genomic_DNA"/>
</dbReference>